<feature type="transmembrane region" description="Helical" evidence="2">
    <location>
        <begin position="338"/>
        <end position="356"/>
    </location>
</feature>
<dbReference type="PANTHER" id="PTHR11328">
    <property type="entry name" value="MAJOR FACILITATOR SUPERFAMILY DOMAIN-CONTAINING PROTEIN"/>
    <property type="match status" value="1"/>
</dbReference>
<dbReference type="CDD" id="cd17332">
    <property type="entry name" value="MFS_MelB_like"/>
    <property type="match status" value="1"/>
</dbReference>
<evidence type="ECO:0000313" key="3">
    <source>
        <dbReference type="EMBL" id="OAT18903.1"/>
    </source>
</evidence>
<dbReference type="PATRIC" id="fig|1354255.3.peg.1785"/>
<keyword evidence="2" id="KW-1133">Transmembrane helix</keyword>
<feature type="transmembrane region" description="Helical" evidence="2">
    <location>
        <begin position="250"/>
        <end position="272"/>
    </location>
</feature>
<dbReference type="GO" id="GO:0008643">
    <property type="term" value="P:carbohydrate transport"/>
    <property type="evidence" value="ECO:0007669"/>
    <property type="project" value="InterPro"/>
</dbReference>
<keyword evidence="4" id="KW-1185">Reference proteome</keyword>
<dbReference type="PANTHER" id="PTHR11328:SF24">
    <property type="entry name" value="MAJOR FACILITATOR SUPERFAMILY (MFS) PROFILE DOMAIN-CONTAINING PROTEIN"/>
    <property type="match status" value="1"/>
</dbReference>
<evidence type="ECO:0000256" key="1">
    <source>
        <dbReference type="ARBA" id="ARBA00009617"/>
    </source>
</evidence>
<feature type="transmembrane region" description="Helical" evidence="2">
    <location>
        <begin position="426"/>
        <end position="446"/>
    </location>
</feature>
<dbReference type="GO" id="GO:0005886">
    <property type="term" value="C:plasma membrane"/>
    <property type="evidence" value="ECO:0007669"/>
    <property type="project" value="TreeGrafter"/>
</dbReference>
<sequence>MKIRKIGLANYLAYGSGDFLGAGTTALTAAWLLYFYTTFCGLSPIEATFIFAMARVLDAVVSPLMGFLTDNFGSTWLGRRFGRRKFFIMLGIPLVFSYSFMWVGEMSYWYYLVTYLIFDVVYTMILVPYETLVPEMTDDFKQKTKFSGARISMAQLSAILAAFLPGILLNHFGKDNAVSFFYASLVFATICAIVLTLVWFFTWERPRSEWTEAALRAEEEKKTLTFAQSMKRLNVELTSTLRVKIFRQHLGMYLGGYIAQDVFNAVFTYYVVFVLMQSASMASSLLGTMAILQFIAVIGMIPLCIKYGPAPSYRMVVVLFGLSSISYALLYYAGLSDVFSLLMLVSAIAGLGRGGINYVPWNTYTYIADVDEVITGQRREGIFAGIMTLTRKASQAGAVMLVGIVMQLSGFVSGQTTQPPAVSHTILMILSFGTVAVLACGFLVSLRFRLNLQTHSVLREETAKMRVAGRPVPEATTPEARATVEMLAGMPYDTLWGNNNIGYLNRNKPAAPSLKEAAAMRSNTSSQRLS</sequence>
<feature type="transmembrane region" description="Helical" evidence="2">
    <location>
        <begin position="47"/>
        <end position="65"/>
    </location>
</feature>
<dbReference type="EMBL" id="LXEO01000017">
    <property type="protein sequence ID" value="OAT18903.1"/>
    <property type="molecule type" value="Genomic_DNA"/>
</dbReference>
<feature type="transmembrane region" description="Helical" evidence="2">
    <location>
        <begin position="284"/>
        <end position="305"/>
    </location>
</feature>
<dbReference type="SUPFAM" id="SSF103473">
    <property type="entry name" value="MFS general substrate transporter"/>
    <property type="match status" value="1"/>
</dbReference>
<accession>A0A1B7HTD6</accession>
<feature type="transmembrane region" description="Helical" evidence="2">
    <location>
        <begin position="86"/>
        <end position="103"/>
    </location>
</feature>
<gene>
    <name evidence="3" type="ORF">M979_1727</name>
</gene>
<keyword evidence="2" id="KW-0472">Membrane</keyword>
<feature type="transmembrane region" description="Helical" evidence="2">
    <location>
        <begin position="109"/>
        <end position="127"/>
    </location>
</feature>
<dbReference type="AlphaFoldDB" id="A0A1B7HTD6"/>
<organism evidence="3 4">
    <name type="scientific">Buttiauxella noackiae ATCC 51607</name>
    <dbReference type="NCBI Taxonomy" id="1354255"/>
    <lineage>
        <taxon>Bacteria</taxon>
        <taxon>Pseudomonadati</taxon>
        <taxon>Pseudomonadota</taxon>
        <taxon>Gammaproteobacteria</taxon>
        <taxon>Enterobacterales</taxon>
        <taxon>Enterobacteriaceae</taxon>
        <taxon>Buttiauxella</taxon>
    </lineage>
</organism>
<dbReference type="RefSeq" id="WP_064554475.1">
    <property type="nucleotide sequence ID" value="NZ_LXEO01000017.1"/>
</dbReference>
<feature type="transmembrane region" description="Helical" evidence="2">
    <location>
        <begin position="312"/>
        <end position="332"/>
    </location>
</feature>
<comment type="caution">
    <text evidence="3">The sequence shown here is derived from an EMBL/GenBank/DDBJ whole genome shotgun (WGS) entry which is preliminary data.</text>
</comment>
<comment type="similarity">
    <text evidence="1">Belongs to the sodium:galactoside symporter (TC 2.A.2) family.</text>
</comment>
<evidence type="ECO:0000313" key="4">
    <source>
        <dbReference type="Proteomes" id="UP000078286"/>
    </source>
</evidence>
<keyword evidence="2" id="KW-0812">Transmembrane</keyword>
<dbReference type="InterPro" id="IPR036259">
    <property type="entry name" value="MFS_trans_sf"/>
</dbReference>
<evidence type="ECO:0000256" key="2">
    <source>
        <dbReference type="SAM" id="Phobius"/>
    </source>
</evidence>
<feature type="transmembrane region" description="Helical" evidence="2">
    <location>
        <begin position="148"/>
        <end position="168"/>
    </location>
</feature>
<dbReference type="GO" id="GO:0015293">
    <property type="term" value="F:symporter activity"/>
    <property type="evidence" value="ECO:0007669"/>
    <property type="project" value="InterPro"/>
</dbReference>
<feature type="transmembrane region" description="Helical" evidence="2">
    <location>
        <begin position="12"/>
        <end position="35"/>
    </location>
</feature>
<proteinExistence type="inferred from homology"/>
<feature type="transmembrane region" description="Helical" evidence="2">
    <location>
        <begin position="180"/>
        <end position="201"/>
    </location>
</feature>
<dbReference type="Pfam" id="PF13347">
    <property type="entry name" value="MFS_2"/>
    <property type="match status" value="1"/>
</dbReference>
<protein>
    <submittedName>
        <fullName evidence="3">Rhamnogalacturonide transporter</fullName>
    </submittedName>
</protein>
<reference evidence="3 4" key="1">
    <citation type="submission" date="2016-04" db="EMBL/GenBank/DDBJ databases">
        <title>ATOL: Assembling a taxonomically balanced genome-scale reconstruction of the evolutionary history of the Enterobacteriaceae.</title>
        <authorList>
            <person name="Plunkett G.III."/>
            <person name="Neeno-Eckwall E.C."/>
            <person name="Glasner J.D."/>
            <person name="Perna N.T."/>
        </authorList>
    </citation>
    <scope>NUCLEOTIDE SEQUENCE [LARGE SCALE GENOMIC DNA]</scope>
    <source>
        <strain evidence="3 4">ATCC 51607</strain>
    </source>
</reference>
<name>A0A1B7HTD6_9ENTR</name>
<dbReference type="InterPro" id="IPR039672">
    <property type="entry name" value="MFS_2"/>
</dbReference>
<feature type="transmembrane region" description="Helical" evidence="2">
    <location>
        <begin position="396"/>
        <end position="414"/>
    </location>
</feature>
<dbReference type="Proteomes" id="UP000078286">
    <property type="component" value="Unassembled WGS sequence"/>
</dbReference>
<dbReference type="Gene3D" id="1.20.1250.20">
    <property type="entry name" value="MFS general substrate transporter like domains"/>
    <property type="match status" value="1"/>
</dbReference>